<dbReference type="InterPro" id="IPR047090">
    <property type="entry name" value="AspRS_core"/>
</dbReference>
<dbReference type="NCBIfam" id="NF001750">
    <property type="entry name" value="PRK00476.1"/>
    <property type="match status" value="1"/>
</dbReference>
<dbReference type="Gene3D" id="3.30.1360.30">
    <property type="entry name" value="GAD-like domain"/>
    <property type="match status" value="1"/>
</dbReference>
<dbReference type="InterPro" id="IPR047089">
    <property type="entry name" value="Asp-tRNA-ligase_1_N"/>
</dbReference>
<proteinExistence type="inferred from homology"/>
<protein>
    <recommendedName>
        <fullName evidence="7">Aspartate--tRNA(Asp/Asn) ligase</fullName>
        <ecNumber evidence="7">6.1.1.23</ecNumber>
    </recommendedName>
    <alternativeName>
        <fullName evidence="7">Aspartyl-tRNA synthetase</fullName>
        <shortName evidence="7">AspRS</shortName>
    </alternativeName>
    <alternativeName>
        <fullName evidence="7">Non-discriminating aspartyl-tRNA synthetase</fullName>
        <shortName evidence="7">ND-AspRS</shortName>
    </alternativeName>
</protein>
<dbReference type="EMBL" id="JADEWC010000021">
    <property type="protein sequence ID" value="MBE9222989.1"/>
    <property type="molecule type" value="Genomic_DNA"/>
</dbReference>
<dbReference type="HAMAP" id="MF_00044">
    <property type="entry name" value="Asp_tRNA_synth_type1"/>
    <property type="match status" value="1"/>
</dbReference>
<dbReference type="SUPFAM" id="SSF55681">
    <property type="entry name" value="Class II aaRS and biotin synthetases"/>
    <property type="match status" value="1"/>
</dbReference>
<evidence type="ECO:0000256" key="1">
    <source>
        <dbReference type="ARBA" id="ARBA00006303"/>
    </source>
</evidence>
<keyword evidence="7" id="KW-0963">Cytoplasm</keyword>
<dbReference type="InterPro" id="IPR004115">
    <property type="entry name" value="GAD-like_sf"/>
</dbReference>
<comment type="similarity">
    <text evidence="1 7">Belongs to the class-II aminoacyl-tRNA synthetase family. Type 1 subfamily.</text>
</comment>
<feature type="binding site" evidence="7">
    <location>
        <begin position="539"/>
        <end position="542"/>
    </location>
    <ligand>
        <name>ATP</name>
        <dbReference type="ChEBI" id="CHEBI:30616"/>
    </ligand>
</feature>
<sequence length="594" mass="67615">MRTNYCGEVRREHIDKTITVCGWVDRRRDHGGVIFIDLRDRTGVVQIVSDPQRTPQSYQNADTLRNEYVVRITGTVSQRPPESLNPKLPTGEIEIYATEIEILNAVGKQLPFQVSTEEENLREDLRLKYRYLDLRRHRMTNNLTLRHQVVKAMRRFLEDQENFMEIETPVLTKSTPEGARDYLVPSRVNEGQWYALPQSPQLFKQLLMVSGFDRYYQIARCFRDEDLRADRQPEFTQLDMEMSFMSEDEIIELNEALICHIFKTVKNIDLPRPFPRLTYAQSMDKYGCDRPDTRFGLELVDVSDIMENSGFKVFSGAIKNGGIVKVLPIPQGNDKISNVRIKPGGDLFTEATIAGAKGIAYIRVRDNGEIDTIGAIKDNLSEEQKQELLTRTGAKPGHLLLFGAGDTPTVNKSLDRLRLIIGEQLGLIDEDKINLVWITEFPMVEWNADENRYEALHHPFTAPNPEDLDDLATARALAYDLVLNGIEIGGGSLRIYQREVQEKVFKTIGLSMEEAQEKFGFLLEAFEYGTPPHGGIAYGLDRLVMLLAKEDSIRDVIAFPKTQQASCLLTEAPSMVDNKQLKELHVASTFKPKS</sequence>
<dbReference type="EC" id="6.1.1.23" evidence="7"/>
<dbReference type="InterPro" id="IPR002312">
    <property type="entry name" value="Asp/Asn-tRNA-synth_IIb"/>
</dbReference>
<feature type="binding site" evidence="7">
    <location>
        <position position="177"/>
    </location>
    <ligand>
        <name>L-aspartate</name>
        <dbReference type="ChEBI" id="CHEBI:29991"/>
    </ligand>
</feature>
<comment type="subcellular location">
    <subcellularLocation>
        <location evidence="7">Cytoplasm</location>
    </subcellularLocation>
</comment>
<dbReference type="Gene3D" id="2.40.50.140">
    <property type="entry name" value="Nucleic acid-binding proteins"/>
    <property type="match status" value="1"/>
</dbReference>
<dbReference type="PRINTS" id="PR01042">
    <property type="entry name" value="TRNASYNTHASP"/>
</dbReference>
<feature type="binding site" evidence="7">
    <location>
        <begin position="223"/>
        <end position="225"/>
    </location>
    <ligand>
        <name>ATP</name>
        <dbReference type="ChEBI" id="CHEBI:30616"/>
    </ligand>
</feature>
<reference evidence="9 10" key="1">
    <citation type="submission" date="2020-10" db="EMBL/GenBank/DDBJ databases">
        <authorList>
            <person name="Castelo-Branco R."/>
            <person name="Eusebio N."/>
            <person name="Adriana R."/>
            <person name="Vieira A."/>
            <person name="Brugerolle De Fraissinette N."/>
            <person name="Rezende De Castro R."/>
            <person name="Schneider M.P."/>
            <person name="Vasconcelos V."/>
            <person name="Leao P.N."/>
        </authorList>
    </citation>
    <scope>NUCLEOTIDE SEQUENCE [LARGE SCALE GENOMIC DNA]</scope>
    <source>
        <strain evidence="9 10">LEGE 03274</strain>
    </source>
</reference>
<keyword evidence="10" id="KW-1185">Reference proteome</keyword>
<evidence type="ECO:0000259" key="8">
    <source>
        <dbReference type="PROSITE" id="PS50862"/>
    </source>
</evidence>
<feature type="binding site" evidence="7">
    <location>
        <position position="494"/>
    </location>
    <ligand>
        <name>L-aspartate</name>
        <dbReference type="ChEBI" id="CHEBI:29991"/>
    </ligand>
</feature>
<dbReference type="RefSeq" id="WP_193801135.1">
    <property type="nucleotide sequence ID" value="NZ_JADEWC010000021.1"/>
</dbReference>
<comment type="caution">
    <text evidence="9">The sequence shown here is derived from an EMBL/GenBank/DDBJ whole genome shotgun (WGS) entry which is preliminary data.</text>
</comment>
<organism evidence="9 10">
    <name type="scientific">Cyanobacterium stanieri LEGE 03274</name>
    <dbReference type="NCBI Taxonomy" id="1828756"/>
    <lineage>
        <taxon>Bacteria</taxon>
        <taxon>Bacillati</taxon>
        <taxon>Cyanobacteriota</taxon>
        <taxon>Cyanophyceae</taxon>
        <taxon>Oscillatoriophycideae</taxon>
        <taxon>Chroococcales</taxon>
        <taxon>Geminocystaceae</taxon>
        <taxon>Cyanobacterium</taxon>
    </lineage>
</organism>
<comment type="function">
    <text evidence="7">Aspartyl-tRNA synthetase with relaxed tRNA specificity since it is able to aspartylate not only its cognate tRNA(Asp) but also tRNA(Asn). Reaction proceeds in two steps: L-aspartate is first activated by ATP to form Asp-AMP and then transferred to the acceptor end of tRNA(Asp/Asn).</text>
</comment>
<dbReference type="PROSITE" id="PS50862">
    <property type="entry name" value="AA_TRNA_LIGASE_II"/>
    <property type="match status" value="1"/>
</dbReference>
<dbReference type="PANTHER" id="PTHR22594">
    <property type="entry name" value="ASPARTYL/LYSYL-TRNA SYNTHETASE"/>
    <property type="match status" value="1"/>
</dbReference>
<dbReference type="Gene3D" id="3.30.930.10">
    <property type="entry name" value="Bira Bifunctional Protein, Domain 2"/>
    <property type="match status" value="1"/>
</dbReference>
<feature type="region of interest" description="Aspartate" evidence="7">
    <location>
        <begin position="201"/>
        <end position="204"/>
    </location>
</feature>
<evidence type="ECO:0000256" key="6">
    <source>
        <dbReference type="ARBA" id="ARBA00023146"/>
    </source>
</evidence>
<dbReference type="InterPro" id="IPR012340">
    <property type="entry name" value="NA-bd_OB-fold"/>
</dbReference>
<dbReference type="InterPro" id="IPR029351">
    <property type="entry name" value="GAD_dom"/>
</dbReference>
<dbReference type="InterPro" id="IPR006195">
    <property type="entry name" value="aa-tRNA-synth_II"/>
</dbReference>
<feature type="binding site" evidence="7">
    <location>
        <position position="487"/>
    </location>
    <ligand>
        <name>ATP</name>
        <dbReference type="ChEBI" id="CHEBI:30616"/>
    </ligand>
</feature>
<keyword evidence="6 7" id="KW-0030">Aminoacyl-tRNA synthetase</keyword>
<keyword evidence="3 7" id="KW-0547">Nucleotide-binding</keyword>
<dbReference type="InterPro" id="IPR045864">
    <property type="entry name" value="aa-tRNA-synth_II/BPL/LPL"/>
</dbReference>
<dbReference type="Pfam" id="PF02938">
    <property type="entry name" value="GAD"/>
    <property type="match status" value="1"/>
</dbReference>
<evidence type="ECO:0000313" key="9">
    <source>
        <dbReference type="EMBL" id="MBE9222989.1"/>
    </source>
</evidence>
<dbReference type="CDD" id="cd04317">
    <property type="entry name" value="EcAspRS_like_N"/>
    <property type="match status" value="1"/>
</dbReference>
<dbReference type="SUPFAM" id="SSF50249">
    <property type="entry name" value="Nucleic acid-binding proteins"/>
    <property type="match status" value="1"/>
</dbReference>
<keyword evidence="4 7" id="KW-0067">ATP-binding</keyword>
<keyword evidence="2 7" id="KW-0436">Ligase</keyword>
<evidence type="ECO:0000256" key="4">
    <source>
        <dbReference type="ARBA" id="ARBA00022840"/>
    </source>
</evidence>
<accession>A0ABR9V528</accession>
<comment type="caution">
    <text evidence="7">Lacks conserved residue(s) required for the propagation of feature annotation.</text>
</comment>
<keyword evidence="5 7" id="KW-0648">Protein biosynthesis</keyword>
<dbReference type="CDD" id="cd00777">
    <property type="entry name" value="AspRS_core"/>
    <property type="match status" value="1"/>
</dbReference>
<evidence type="ECO:0000256" key="7">
    <source>
        <dbReference type="HAMAP-Rule" id="MF_00044"/>
    </source>
</evidence>
<evidence type="ECO:0000256" key="2">
    <source>
        <dbReference type="ARBA" id="ARBA00022598"/>
    </source>
</evidence>
<dbReference type="InterPro" id="IPR004364">
    <property type="entry name" value="Aa-tRNA-synt_II"/>
</dbReference>
<feature type="binding site" evidence="7">
    <location>
        <position position="232"/>
    </location>
    <ligand>
        <name>ATP</name>
        <dbReference type="ChEBI" id="CHEBI:30616"/>
    </ligand>
</feature>
<dbReference type="Pfam" id="PF01336">
    <property type="entry name" value="tRNA_anti-codon"/>
    <property type="match status" value="1"/>
</dbReference>
<dbReference type="NCBIfam" id="TIGR00459">
    <property type="entry name" value="aspS_bact"/>
    <property type="match status" value="1"/>
</dbReference>
<evidence type="ECO:0000313" key="10">
    <source>
        <dbReference type="Proteomes" id="UP000654604"/>
    </source>
</evidence>
<name>A0ABR9V528_9CHRO</name>
<evidence type="ECO:0000256" key="3">
    <source>
        <dbReference type="ARBA" id="ARBA00022741"/>
    </source>
</evidence>
<feature type="binding site" evidence="7">
    <location>
        <position position="457"/>
    </location>
    <ligand>
        <name>L-aspartate</name>
        <dbReference type="ChEBI" id="CHEBI:29991"/>
    </ligand>
</feature>
<feature type="binding site" evidence="7">
    <location>
        <position position="223"/>
    </location>
    <ligand>
        <name>L-aspartate</name>
        <dbReference type="ChEBI" id="CHEBI:29991"/>
    </ligand>
</feature>
<dbReference type="InterPro" id="IPR004365">
    <property type="entry name" value="NA-bd_OB_tRNA"/>
</dbReference>
<comment type="subunit">
    <text evidence="7">Homodimer.</text>
</comment>
<dbReference type="SUPFAM" id="SSF55261">
    <property type="entry name" value="GAD domain-like"/>
    <property type="match status" value="1"/>
</dbReference>
<dbReference type="InterPro" id="IPR004524">
    <property type="entry name" value="Asp-tRNA-ligase_1"/>
</dbReference>
<comment type="catalytic activity">
    <reaction evidence="7">
        <text>tRNA(Asx) + L-aspartate + ATP = L-aspartyl-tRNA(Asx) + AMP + diphosphate</text>
        <dbReference type="Rhea" id="RHEA:18349"/>
        <dbReference type="Rhea" id="RHEA-COMP:9710"/>
        <dbReference type="Rhea" id="RHEA-COMP:9711"/>
        <dbReference type="ChEBI" id="CHEBI:29991"/>
        <dbReference type="ChEBI" id="CHEBI:30616"/>
        <dbReference type="ChEBI" id="CHEBI:33019"/>
        <dbReference type="ChEBI" id="CHEBI:78442"/>
        <dbReference type="ChEBI" id="CHEBI:78516"/>
        <dbReference type="ChEBI" id="CHEBI:456215"/>
        <dbReference type="EC" id="6.1.1.23"/>
    </reaction>
</comment>
<dbReference type="PANTHER" id="PTHR22594:SF5">
    <property type="entry name" value="ASPARTATE--TRNA LIGASE, MITOCHONDRIAL"/>
    <property type="match status" value="1"/>
</dbReference>
<feature type="domain" description="Aminoacyl-transfer RNA synthetases class-II family profile" evidence="8">
    <location>
        <begin position="143"/>
        <end position="560"/>
    </location>
</feature>
<gene>
    <name evidence="7 9" type="primary">aspS</name>
    <name evidence="9" type="ORF">IQ215_09810</name>
</gene>
<dbReference type="Proteomes" id="UP000654604">
    <property type="component" value="Unassembled WGS sequence"/>
</dbReference>
<evidence type="ECO:0000256" key="5">
    <source>
        <dbReference type="ARBA" id="ARBA00022917"/>
    </source>
</evidence>
<dbReference type="Pfam" id="PF00152">
    <property type="entry name" value="tRNA-synt_2"/>
    <property type="match status" value="1"/>
</dbReference>
<dbReference type="GO" id="GO:0004815">
    <property type="term" value="F:aspartate-tRNA ligase activity"/>
    <property type="evidence" value="ECO:0007669"/>
    <property type="project" value="UniProtKB-EC"/>
</dbReference>
<feature type="site" description="Important for tRNA non-discrimination" evidence="7">
    <location>
        <position position="30"/>
    </location>
</feature>